<name>A0ABT9I7Q2_9ACTN</name>
<dbReference type="Gene3D" id="3.40.50.1820">
    <property type="entry name" value="alpha/beta hydrolase"/>
    <property type="match status" value="1"/>
</dbReference>
<accession>A0ABT9I7Q2</accession>
<sequence length="302" mass="32626">MEPTVVYVHGNGNKPDEVSLKRIWDEALFDRPAGKRSRVAYWADLRYPAPLPAPRVDELELVGGEESPGDAELRPAELVVEAVMEAHAEVLVETPAPGGSGSAGKPVPGAALDPWLREMAYVADAVVQGERSDEEVLPLPRGARVATFRLLVKRTFTDVYAYFFGGAGEAMRDRLRATLQQIDGPAVVVAHSLGSIIAYDVLRELGTECEVPLFVTVGSPLGITEIQDLVTTPLAVPAGVTAWRNVADGRDLVALDRTIRPEYAPADRTSDFLVVNGSDNHHGIREYLRTGPVRSAITSLLS</sequence>
<dbReference type="RefSeq" id="WP_305998316.1">
    <property type="nucleotide sequence ID" value="NZ_JASNFN010000002.1"/>
</dbReference>
<protein>
    <recommendedName>
        <fullName evidence="3">Alpha/beta hydrolase</fullName>
    </recommendedName>
</protein>
<evidence type="ECO:0000313" key="2">
    <source>
        <dbReference type="Proteomes" id="UP001233673"/>
    </source>
</evidence>
<dbReference type="EMBL" id="JASNFN010000002">
    <property type="protein sequence ID" value="MDP5181597.1"/>
    <property type="molecule type" value="Genomic_DNA"/>
</dbReference>
<evidence type="ECO:0008006" key="3">
    <source>
        <dbReference type="Google" id="ProtNLM"/>
    </source>
</evidence>
<dbReference type="Proteomes" id="UP001233673">
    <property type="component" value="Unassembled WGS sequence"/>
</dbReference>
<dbReference type="SUPFAM" id="SSF53474">
    <property type="entry name" value="alpha/beta-Hydrolases"/>
    <property type="match status" value="1"/>
</dbReference>
<keyword evidence="2" id="KW-1185">Reference proteome</keyword>
<dbReference type="InterPro" id="IPR029058">
    <property type="entry name" value="AB_hydrolase_fold"/>
</dbReference>
<comment type="caution">
    <text evidence="1">The sequence shown here is derived from an EMBL/GenBank/DDBJ whole genome shotgun (WGS) entry which is preliminary data.</text>
</comment>
<reference evidence="2" key="1">
    <citation type="submission" date="2023-05" db="EMBL/GenBank/DDBJ databases">
        <title>Draft genome of Pseudofrankia sp. BMG5.37.</title>
        <authorList>
            <person name="Gtari M."/>
            <person name="Ghodhbane F."/>
            <person name="Sbissi I."/>
        </authorList>
    </citation>
    <scope>NUCLEOTIDE SEQUENCE [LARGE SCALE GENOMIC DNA]</scope>
    <source>
        <strain evidence="2">BMG 814</strain>
    </source>
</reference>
<evidence type="ECO:0000313" key="1">
    <source>
        <dbReference type="EMBL" id="MDP5181597.1"/>
    </source>
</evidence>
<organism evidence="1 2">
    <name type="scientific">Blastococcus carthaginiensis</name>
    <dbReference type="NCBI Taxonomy" id="3050034"/>
    <lineage>
        <taxon>Bacteria</taxon>
        <taxon>Bacillati</taxon>
        <taxon>Actinomycetota</taxon>
        <taxon>Actinomycetes</taxon>
        <taxon>Geodermatophilales</taxon>
        <taxon>Geodermatophilaceae</taxon>
        <taxon>Blastococcus</taxon>
    </lineage>
</organism>
<gene>
    <name evidence="1" type="ORF">QOZ88_03020</name>
</gene>
<proteinExistence type="predicted"/>